<evidence type="ECO:0000313" key="3">
    <source>
        <dbReference type="Proteomes" id="UP001500843"/>
    </source>
</evidence>
<feature type="region of interest" description="Disordered" evidence="1">
    <location>
        <begin position="37"/>
        <end position="73"/>
    </location>
</feature>
<organism evidence="2 3">
    <name type="scientific">Promicromonospora umidemergens</name>
    <dbReference type="NCBI Taxonomy" id="629679"/>
    <lineage>
        <taxon>Bacteria</taxon>
        <taxon>Bacillati</taxon>
        <taxon>Actinomycetota</taxon>
        <taxon>Actinomycetes</taxon>
        <taxon>Micrococcales</taxon>
        <taxon>Promicromonosporaceae</taxon>
        <taxon>Promicromonospora</taxon>
    </lineage>
</organism>
<name>A0ABP8WWC2_9MICO</name>
<dbReference type="Proteomes" id="UP001500843">
    <property type="component" value="Unassembled WGS sequence"/>
</dbReference>
<comment type="caution">
    <text evidence="2">The sequence shown here is derived from an EMBL/GenBank/DDBJ whole genome shotgun (WGS) entry which is preliminary data.</text>
</comment>
<keyword evidence="3" id="KW-1185">Reference proteome</keyword>
<sequence length="73" mass="8014">MRDPAGRERQGESAELLGECLLRLNIDHLYTVASDGPVGWLDTTGERPQGAESADNRRPLNLIRVTPAEEVEA</sequence>
<dbReference type="EMBL" id="BAABHM010000007">
    <property type="protein sequence ID" value="GAA4696051.1"/>
    <property type="molecule type" value="Genomic_DNA"/>
</dbReference>
<protein>
    <submittedName>
        <fullName evidence="2">Uncharacterized protein</fullName>
    </submittedName>
</protein>
<reference evidence="3" key="1">
    <citation type="journal article" date="2019" name="Int. J. Syst. Evol. Microbiol.">
        <title>The Global Catalogue of Microorganisms (GCM) 10K type strain sequencing project: providing services to taxonomists for standard genome sequencing and annotation.</title>
        <authorList>
            <consortium name="The Broad Institute Genomics Platform"/>
            <consortium name="The Broad Institute Genome Sequencing Center for Infectious Disease"/>
            <person name="Wu L."/>
            <person name="Ma J."/>
        </authorList>
    </citation>
    <scope>NUCLEOTIDE SEQUENCE [LARGE SCALE GENOMIC DNA]</scope>
    <source>
        <strain evidence="3">JCM 17975</strain>
    </source>
</reference>
<evidence type="ECO:0000256" key="1">
    <source>
        <dbReference type="SAM" id="MobiDB-lite"/>
    </source>
</evidence>
<proteinExistence type="predicted"/>
<gene>
    <name evidence="2" type="ORF">GCM10023198_15060</name>
</gene>
<accession>A0ABP8WWC2</accession>
<evidence type="ECO:0000313" key="2">
    <source>
        <dbReference type="EMBL" id="GAA4696051.1"/>
    </source>
</evidence>